<dbReference type="PROSITE" id="PS50011">
    <property type="entry name" value="PROTEIN_KINASE_DOM"/>
    <property type="match status" value="1"/>
</dbReference>
<dbReference type="GO" id="GO:0004674">
    <property type="term" value="F:protein serine/threonine kinase activity"/>
    <property type="evidence" value="ECO:0007669"/>
    <property type="project" value="UniProtKB-KW"/>
</dbReference>
<dbReference type="Pfam" id="PF00069">
    <property type="entry name" value="Pkinase"/>
    <property type="match status" value="1"/>
</dbReference>
<reference evidence="2" key="2">
    <citation type="submission" date="2022-08" db="EMBL/GenBank/DDBJ databases">
        <authorList>
            <person name="Iruegas-Bocardo F."/>
            <person name="Weisberg A.J."/>
            <person name="Riutta E.R."/>
            <person name="Kilday K."/>
            <person name="Bonkowski J.C."/>
            <person name="Creswell T."/>
            <person name="Daughtrey M.L."/>
            <person name="Rane K."/>
            <person name="Grunwald N.J."/>
            <person name="Chang J.H."/>
            <person name="Putnam M.L."/>
        </authorList>
    </citation>
    <scope>NUCLEOTIDE SEQUENCE</scope>
    <source>
        <strain evidence="2">22-338</strain>
    </source>
</reference>
<name>A0A9X4H7P8_9XANT</name>
<protein>
    <submittedName>
        <fullName evidence="2">Serine/threonine protein kinase</fullName>
    </submittedName>
</protein>
<gene>
    <name evidence="2" type="ORF">NY667_22615</name>
</gene>
<organism evidence="2 3">
    <name type="scientific">Xanthomonas hortorum pv. hederae</name>
    <dbReference type="NCBI Taxonomy" id="453603"/>
    <lineage>
        <taxon>Bacteria</taxon>
        <taxon>Pseudomonadati</taxon>
        <taxon>Pseudomonadota</taxon>
        <taxon>Gammaproteobacteria</taxon>
        <taxon>Lysobacterales</taxon>
        <taxon>Lysobacteraceae</taxon>
        <taxon>Xanthomonas</taxon>
    </lineage>
</organism>
<dbReference type="RefSeq" id="WP_104552273.1">
    <property type="nucleotide sequence ID" value="NZ_CP168178.1"/>
</dbReference>
<keyword evidence="2" id="KW-0723">Serine/threonine-protein kinase</keyword>
<sequence>MAILPNRETSVLIANRYKTLDNSDRGGMGEVIFCEDLHLQRQVVLKHLQAGVEARRLLDEQKALSKVRSKHVVQLYDIVNIQGGVAQQPAIVLEFIDGEILQVGSFSVNQDYLNLIWQISCGLADIHSHGIIHRDIKPGNIKIDSEGVVKIIDFGLSRSNANAETRSIIGTPIFMAPELWGDHTIAFDSSIDVYAFGVTCLALLTDEPPLSLRSRPPSQPTLADFSAPLSGVPSEITNTLFQCLAVDRRDRPSMQVIKTLLEKHLLKDKHRATVVLNGVANTLDHKNRRISLNATVGSLTIEYDGLVFSVTQVAGAVYINNTSVSVGAIVPGCCVLTFGNGGGRKFVTFDVSNPEVMP</sequence>
<evidence type="ECO:0000313" key="2">
    <source>
        <dbReference type="EMBL" id="MDC8640510.1"/>
    </source>
</evidence>
<dbReference type="SMART" id="SM00220">
    <property type="entry name" value="S_TKc"/>
    <property type="match status" value="1"/>
</dbReference>
<dbReference type="CDD" id="cd14014">
    <property type="entry name" value="STKc_PknB_like"/>
    <property type="match status" value="1"/>
</dbReference>
<keyword evidence="2" id="KW-0418">Kinase</keyword>
<dbReference type="EMBL" id="JANWTP010000132">
    <property type="protein sequence ID" value="MDC8640510.1"/>
    <property type="molecule type" value="Genomic_DNA"/>
</dbReference>
<dbReference type="GO" id="GO:0005524">
    <property type="term" value="F:ATP binding"/>
    <property type="evidence" value="ECO:0007669"/>
    <property type="project" value="InterPro"/>
</dbReference>
<feature type="domain" description="Protein kinase" evidence="1">
    <location>
        <begin position="17"/>
        <end position="267"/>
    </location>
</feature>
<dbReference type="PANTHER" id="PTHR24361">
    <property type="entry name" value="MITOGEN-ACTIVATED KINASE KINASE KINASE"/>
    <property type="match status" value="1"/>
</dbReference>
<dbReference type="Gene3D" id="1.10.510.10">
    <property type="entry name" value="Transferase(Phosphotransferase) domain 1"/>
    <property type="match status" value="1"/>
</dbReference>
<evidence type="ECO:0000259" key="1">
    <source>
        <dbReference type="PROSITE" id="PS50011"/>
    </source>
</evidence>
<dbReference type="InterPro" id="IPR000719">
    <property type="entry name" value="Prot_kinase_dom"/>
</dbReference>
<dbReference type="AlphaFoldDB" id="A0A9X4H7P8"/>
<dbReference type="InterPro" id="IPR053235">
    <property type="entry name" value="Ser_Thr_kinase"/>
</dbReference>
<dbReference type="GO" id="GO:0005737">
    <property type="term" value="C:cytoplasm"/>
    <property type="evidence" value="ECO:0007669"/>
    <property type="project" value="TreeGrafter"/>
</dbReference>
<comment type="caution">
    <text evidence="2">The sequence shown here is derived from an EMBL/GenBank/DDBJ whole genome shotgun (WGS) entry which is preliminary data.</text>
</comment>
<proteinExistence type="predicted"/>
<accession>A0A9X4H7P8</accession>
<dbReference type="Proteomes" id="UP001140230">
    <property type="component" value="Unassembled WGS sequence"/>
</dbReference>
<dbReference type="Gene3D" id="3.30.200.20">
    <property type="entry name" value="Phosphorylase Kinase, domain 1"/>
    <property type="match status" value="1"/>
</dbReference>
<keyword evidence="2" id="KW-0808">Transferase</keyword>
<reference evidence="2" key="1">
    <citation type="journal article" date="2022" name="Phytopathology">
        <title>Whole genome sequencing-based tracing of a 2022 introduction and outbreak of Xanthomonas hortorum pv. pelargonii.</title>
        <authorList>
            <person name="Iruegas Bocardo F."/>
            <person name="Weisberg A.J."/>
            <person name="Riutta E.R."/>
            <person name="Kilday K.B."/>
            <person name="Bonkowski J.C."/>
            <person name="Creswell T.C."/>
            <person name="Daughtrey M."/>
            <person name="Rane K.K."/>
            <person name="Grunwald N.J."/>
            <person name="Chang J.H."/>
            <person name="Putnam M."/>
        </authorList>
    </citation>
    <scope>NUCLEOTIDE SEQUENCE</scope>
    <source>
        <strain evidence="2">22-338</strain>
    </source>
</reference>
<dbReference type="SUPFAM" id="SSF56112">
    <property type="entry name" value="Protein kinase-like (PK-like)"/>
    <property type="match status" value="1"/>
</dbReference>
<evidence type="ECO:0000313" key="3">
    <source>
        <dbReference type="Proteomes" id="UP001140230"/>
    </source>
</evidence>
<dbReference type="InterPro" id="IPR011009">
    <property type="entry name" value="Kinase-like_dom_sf"/>
</dbReference>